<dbReference type="Pfam" id="PF04186">
    <property type="entry name" value="FxsA"/>
    <property type="match status" value="1"/>
</dbReference>
<evidence type="ECO:0000313" key="2">
    <source>
        <dbReference type="EMBL" id="RFZ35613.1"/>
    </source>
</evidence>
<evidence type="ECO:0000256" key="1">
    <source>
        <dbReference type="SAM" id="Phobius"/>
    </source>
</evidence>
<dbReference type="AlphaFoldDB" id="A0A3E2MRA8"/>
<dbReference type="NCBIfam" id="NF008528">
    <property type="entry name" value="PRK11463.1-2"/>
    <property type="match status" value="1"/>
</dbReference>
<name>A0A3E2MRA8_MYCMR</name>
<comment type="caution">
    <text evidence="2">The sequence shown here is derived from an EMBL/GenBank/DDBJ whole genome shotgun (WGS) entry which is preliminary data.</text>
</comment>
<dbReference type="PANTHER" id="PTHR35335">
    <property type="entry name" value="UPF0716 PROTEIN FXSA"/>
    <property type="match status" value="1"/>
</dbReference>
<dbReference type="Proteomes" id="UP000257451">
    <property type="component" value="Unassembled WGS sequence"/>
</dbReference>
<reference evidence="2 3" key="1">
    <citation type="journal article" date="2018" name="Sci. Rep.">
        <title>Extensive genomic diversity among Mycobacterium marinum strains revealed by whole genome sequencing.</title>
        <authorList>
            <person name="Das S."/>
            <person name="Pettersson B.M."/>
            <person name="Behra P.R."/>
            <person name="Mallick A."/>
            <person name="Cheramie M."/>
            <person name="Ramesh M."/>
            <person name="Shirreff L."/>
            <person name="DuCote T."/>
            <person name="Dasgupta S."/>
            <person name="Ennis D.G."/>
            <person name="Kirsebom L.A."/>
        </authorList>
    </citation>
    <scope>NUCLEOTIDE SEQUENCE [LARGE SCALE GENOMIC DNA]</scope>
    <source>
        <strain evidence="2 3">Davis1</strain>
    </source>
</reference>
<keyword evidence="1" id="KW-0472">Membrane</keyword>
<gene>
    <name evidence="2" type="ORF">DAVIS_04289</name>
</gene>
<keyword evidence="1" id="KW-1133">Transmembrane helix</keyword>
<organism evidence="2 3">
    <name type="scientific">Mycobacterium marinum</name>
    <dbReference type="NCBI Taxonomy" id="1781"/>
    <lineage>
        <taxon>Bacteria</taxon>
        <taxon>Bacillati</taxon>
        <taxon>Actinomycetota</taxon>
        <taxon>Actinomycetes</taxon>
        <taxon>Mycobacteriales</taxon>
        <taxon>Mycobacteriaceae</taxon>
        <taxon>Mycobacterium</taxon>
        <taxon>Mycobacterium ulcerans group</taxon>
    </lineage>
</organism>
<keyword evidence="1" id="KW-0812">Transmembrane</keyword>
<dbReference type="GO" id="GO:0016020">
    <property type="term" value="C:membrane"/>
    <property type="evidence" value="ECO:0007669"/>
    <property type="project" value="InterPro"/>
</dbReference>
<dbReference type="InterPro" id="IPR007313">
    <property type="entry name" value="FxsA"/>
</dbReference>
<evidence type="ECO:0000313" key="3">
    <source>
        <dbReference type="Proteomes" id="UP000257451"/>
    </source>
</evidence>
<proteinExistence type="predicted"/>
<dbReference type="PANTHER" id="PTHR35335:SF1">
    <property type="entry name" value="UPF0716 PROTEIN FXSA"/>
    <property type="match status" value="1"/>
</dbReference>
<accession>A0A3E2MRA8</accession>
<feature type="transmembrane region" description="Helical" evidence="1">
    <location>
        <begin position="73"/>
        <end position="98"/>
    </location>
</feature>
<protein>
    <submittedName>
        <fullName evidence="2">Phage T7 F exclusion suppressor FxsA</fullName>
    </submittedName>
</protein>
<feature type="transmembrane region" description="Helical" evidence="1">
    <location>
        <begin position="6"/>
        <end position="24"/>
    </location>
</feature>
<dbReference type="EMBL" id="PEDF01000165">
    <property type="protein sequence ID" value="RFZ35613.1"/>
    <property type="molecule type" value="Genomic_DNA"/>
</dbReference>
<sequence length="210" mass="22492">MVGRLILIYAVVELMALIGLTAAIGFAWAVLVLLASFVLGLVLWAPMGGWQLSRQLGQLRSGLQEPRSVLSDGALVAVATGLVLVPGLVTTVFGLLLLAPPIRAAARPGLTAIAVRGLLRRVPLTGAAAASMADAFNRRNAREQRDFIDGEVIDVIDGEPPTLPRAVVEVDELDEFDDFDGFDRFNGFTRFDSFGNVRTSTRHRSAPGAR</sequence>
<feature type="transmembrane region" description="Helical" evidence="1">
    <location>
        <begin position="31"/>
        <end position="53"/>
    </location>
</feature>